<comment type="caution">
    <text evidence="1">The sequence shown here is derived from an EMBL/GenBank/DDBJ whole genome shotgun (WGS) entry which is preliminary data.</text>
</comment>
<dbReference type="EMBL" id="JAWDGP010003869">
    <property type="protein sequence ID" value="KAK3770031.1"/>
    <property type="molecule type" value="Genomic_DNA"/>
</dbReference>
<reference evidence="1" key="1">
    <citation type="journal article" date="2023" name="G3 (Bethesda)">
        <title>A reference genome for the long-term kleptoplast-retaining sea slug Elysia crispata morphotype clarki.</title>
        <authorList>
            <person name="Eastman K.E."/>
            <person name="Pendleton A.L."/>
            <person name="Shaikh M.A."/>
            <person name="Suttiyut T."/>
            <person name="Ogas R."/>
            <person name="Tomko P."/>
            <person name="Gavelis G."/>
            <person name="Widhalm J.R."/>
            <person name="Wisecaver J.H."/>
        </authorList>
    </citation>
    <scope>NUCLEOTIDE SEQUENCE</scope>
    <source>
        <strain evidence="1">ECLA1</strain>
    </source>
</reference>
<protein>
    <submittedName>
        <fullName evidence="1">Uncharacterized protein</fullName>
    </submittedName>
</protein>
<keyword evidence="2" id="KW-1185">Reference proteome</keyword>
<proteinExistence type="predicted"/>
<dbReference type="AlphaFoldDB" id="A0AAE0ZJF0"/>
<dbReference type="Proteomes" id="UP001283361">
    <property type="component" value="Unassembled WGS sequence"/>
</dbReference>
<gene>
    <name evidence="1" type="ORF">RRG08_043192</name>
</gene>
<accession>A0AAE0ZJF0</accession>
<sequence>MEGTYFFIAENSPRSSIEQVLGSLIKDVSTPWSIDSLDIDRLSDARLPDQACVHSMEYRFSRDRQTFRSSAT</sequence>
<name>A0AAE0ZJF0_9GAST</name>
<evidence type="ECO:0000313" key="1">
    <source>
        <dbReference type="EMBL" id="KAK3770031.1"/>
    </source>
</evidence>
<organism evidence="1 2">
    <name type="scientific">Elysia crispata</name>
    <name type="common">lettuce slug</name>
    <dbReference type="NCBI Taxonomy" id="231223"/>
    <lineage>
        <taxon>Eukaryota</taxon>
        <taxon>Metazoa</taxon>
        <taxon>Spiralia</taxon>
        <taxon>Lophotrochozoa</taxon>
        <taxon>Mollusca</taxon>
        <taxon>Gastropoda</taxon>
        <taxon>Heterobranchia</taxon>
        <taxon>Euthyneura</taxon>
        <taxon>Panpulmonata</taxon>
        <taxon>Sacoglossa</taxon>
        <taxon>Placobranchoidea</taxon>
        <taxon>Plakobranchidae</taxon>
        <taxon>Elysia</taxon>
    </lineage>
</organism>
<evidence type="ECO:0000313" key="2">
    <source>
        <dbReference type="Proteomes" id="UP001283361"/>
    </source>
</evidence>